<dbReference type="InterPro" id="IPR018485">
    <property type="entry name" value="FGGY_C"/>
</dbReference>
<reference evidence="9 10" key="1">
    <citation type="submission" date="2018-05" db="EMBL/GenBank/DDBJ databases">
        <title>Kurthia sibirica genome sequence.</title>
        <authorList>
            <person name="Maclea K.S."/>
            <person name="Goen A.E."/>
        </authorList>
    </citation>
    <scope>NUCLEOTIDE SEQUENCE [LARGE SCALE GENOMIC DNA]</scope>
    <source>
        <strain evidence="9 10">ATCC 49154</strain>
    </source>
</reference>
<dbReference type="PANTHER" id="PTHR43095">
    <property type="entry name" value="SUGAR KINASE"/>
    <property type="match status" value="1"/>
</dbReference>
<keyword evidence="6" id="KW-0684">Rhamnose metabolism</keyword>
<comment type="caution">
    <text evidence="9">The sequence shown here is derived from an EMBL/GenBank/DDBJ whole genome shotgun (WGS) entry which is preliminary data.</text>
</comment>
<dbReference type="SUPFAM" id="SSF53067">
    <property type="entry name" value="Actin-like ATPase domain"/>
    <property type="match status" value="2"/>
</dbReference>
<proteinExistence type="inferred from homology"/>
<dbReference type="OrthoDB" id="9761504at2"/>
<keyword evidence="3" id="KW-0547">Nucleotide-binding</keyword>
<evidence type="ECO:0000313" key="10">
    <source>
        <dbReference type="Proteomes" id="UP000245938"/>
    </source>
</evidence>
<dbReference type="AlphaFoldDB" id="A0A2U3AK22"/>
<evidence type="ECO:0000256" key="4">
    <source>
        <dbReference type="ARBA" id="ARBA00022777"/>
    </source>
</evidence>
<evidence type="ECO:0000259" key="7">
    <source>
        <dbReference type="Pfam" id="PF00370"/>
    </source>
</evidence>
<dbReference type="CDD" id="cd07771">
    <property type="entry name" value="ASKHA_NBD_FGGY_RhaB-like"/>
    <property type="match status" value="1"/>
</dbReference>
<dbReference type="Gene3D" id="3.30.420.40">
    <property type="match status" value="2"/>
</dbReference>
<dbReference type="InterPro" id="IPR018484">
    <property type="entry name" value="FGGY_N"/>
</dbReference>
<evidence type="ECO:0000256" key="3">
    <source>
        <dbReference type="ARBA" id="ARBA00022741"/>
    </source>
</evidence>
<keyword evidence="5" id="KW-0067">ATP-binding</keyword>
<dbReference type="Pfam" id="PF00370">
    <property type="entry name" value="FGGY_N"/>
    <property type="match status" value="1"/>
</dbReference>
<keyword evidence="10" id="KW-1185">Reference proteome</keyword>
<accession>A0A2U3AK22</accession>
<dbReference type="GO" id="GO:0008993">
    <property type="term" value="F:rhamnulokinase activity"/>
    <property type="evidence" value="ECO:0007669"/>
    <property type="project" value="InterPro"/>
</dbReference>
<evidence type="ECO:0000259" key="8">
    <source>
        <dbReference type="Pfam" id="PF02782"/>
    </source>
</evidence>
<sequence>MREVLACDLGASSGRVVLQQFDGQKIYSKEIHRFVNGPVKKQEHFRWDFEGIMNNIQTGILKAPNTVSSIGADTWGVDFGLLNAENNLIAQPFSYRDPYSIPYREKINSLLAEFTLFQKTANEISSINTIFQLMAISDRYPTLLDYAHHILMTPNLIVHALSGEKINEFSIASTSGLVNMQTKNWDIAIQERIFGKQLPLCNIELPHQIVGHFNQKIKVALVPGHDTACALSAFPIKKKDTLFISLGTWGLIGKEVEQAIVSEAAFLGGFTNEGNSEGHYRFQKNAMGFWIMQKLREEWAIKKQTLTHAEEEIELVKYTKFESIIDPEHPSFFNPVNMTEAIQTYCQMTNQHIPVEIGEFLNLFVNSIALSFNHIIEDMRTITKESIEEIIIGGGGANHVTLCQKIANSTGILLYTGPSEVSSIGNGISQLRALGEIQSLQEGREVVRNSYTSKIYEPQHSLIWKEMNEKYKKIIGGIQNDEKVFE</sequence>
<feature type="domain" description="Carbohydrate kinase FGGY N-terminal" evidence="7">
    <location>
        <begin position="4"/>
        <end position="217"/>
    </location>
</feature>
<organism evidence="9 10">
    <name type="scientific">Kurthia sibirica</name>
    <dbReference type="NCBI Taxonomy" id="202750"/>
    <lineage>
        <taxon>Bacteria</taxon>
        <taxon>Bacillati</taxon>
        <taxon>Bacillota</taxon>
        <taxon>Bacilli</taxon>
        <taxon>Bacillales</taxon>
        <taxon>Caryophanaceae</taxon>
        <taxon>Kurthia</taxon>
    </lineage>
</organism>
<evidence type="ECO:0000256" key="1">
    <source>
        <dbReference type="ARBA" id="ARBA00009156"/>
    </source>
</evidence>
<evidence type="ECO:0000256" key="2">
    <source>
        <dbReference type="ARBA" id="ARBA00022679"/>
    </source>
</evidence>
<gene>
    <name evidence="9" type="ORF">DEX24_11435</name>
</gene>
<keyword evidence="2" id="KW-0808">Transferase</keyword>
<keyword evidence="4 9" id="KW-0418">Kinase</keyword>
<feature type="domain" description="Carbohydrate kinase FGGY C-terminal" evidence="8">
    <location>
        <begin position="243"/>
        <end position="433"/>
    </location>
</feature>
<evidence type="ECO:0000256" key="5">
    <source>
        <dbReference type="ARBA" id="ARBA00022840"/>
    </source>
</evidence>
<dbReference type="Proteomes" id="UP000245938">
    <property type="component" value="Unassembled WGS sequence"/>
</dbReference>
<dbReference type="EMBL" id="QFVR01000015">
    <property type="protein sequence ID" value="PWI24865.1"/>
    <property type="molecule type" value="Genomic_DNA"/>
</dbReference>
<dbReference type="GO" id="GO:0005524">
    <property type="term" value="F:ATP binding"/>
    <property type="evidence" value="ECO:0007669"/>
    <property type="project" value="UniProtKB-KW"/>
</dbReference>
<dbReference type="InterPro" id="IPR050406">
    <property type="entry name" value="FGGY_Carb_Kinase"/>
</dbReference>
<dbReference type="InterPro" id="IPR043129">
    <property type="entry name" value="ATPase_NBD"/>
</dbReference>
<dbReference type="GO" id="GO:0019301">
    <property type="term" value="P:rhamnose catabolic process"/>
    <property type="evidence" value="ECO:0007669"/>
    <property type="project" value="InterPro"/>
</dbReference>
<comment type="similarity">
    <text evidence="1">Belongs to the FGGY kinase family.</text>
</comment>
<evidence type="ECO:0000256" key="6">
    <source>
        <dbReference type="ARBA" id="ARBA00023308"/>
    </source>
</evidence>
<evidence type="ECO:0000313" key="9">
    <source>
        <dbReference type="EMBL" id="PWI24865.1"/>
    </source>
</evidence>
<name>A0A2U3AK22_9BACL</name>
<dbReference type="RefSeq" id="WP_109306561.1">
    <property type="nucleotide sequence ID" value="NZ_BJUF01000054.1"/>
</dbReference>
<protein>
    <submittedName>
        <fullName evidence="9">Rhamnulokinase</fullName>
    </submittedName>
</protein>
<dbReference type="InterPro" id="IPR013449">
    <property type="entry name" value="Rhamnulokinase"/>
</dbReference>
<dbReference type="Pfam" id="PF02782">
    <property type="entry name" value="FGGY_C"/>
    <property type="match status" value="1"/>
</dbReference>